<evidence type="ECO:0000313" key="5">
    <source>
        <dbReference type="Ensembl" id="ENSSHAP00000034277.1"/>
    </source>
</evidence>
<dbReference type="CDD" id="cd20432">
    <property type="entry name" value="Tudor_TDRD10"/>
    <property type="match status" value="1"/>
</dbReference>
<name>A0A7N4P9P7_SARHA</name>
<dbReference type="Proteomes" id="UP000007648">
    <property type="component" value="Unassembled WGS sequence"/>
</dbReference>
<dbReference type="FunCoup" id="A0A7N4P9P7">
    <property type="interactions" value="7"/>
</dbReference>
<keyword evidence="6" id="KW-1185">Reference proteome</keyword>
<dbReference type="GeneID" id="100925443"/>
<dbReference type="RefSeq" id="XP_031822525.1">
    <property type="nucleotide sequence ID" value="XM_031966665.1"/>
</dbReference>
<sequence>MSVSSGEHRTFTKYPKKNGKSEQHKALGHRKKESEVYVGNLPLDTKEEDILSLLKDFGPLRVQKVQNGCKCFAFVDLASAENVHLAVKQLNGQMFHNRKLYLNSNNWIPKQSLDSTKSNTELPALENVPFEDKATVIPGEEEEASVTLMPASQTPRAPVSTNVAERPRTASYAVPMEMRGSFLVFLLRDCFQDLSWLAIIRSIRGEVGLLVTDTIPQTPFFWAIHLTEEAHVNMEKLFYALAEVEEQQPYLADSEVQRGIRCLGECHLGDDDGGAWNRCWVLDRVGDWAVVLFIDFGCSATLPVQSLRSLDSDDFWAIPPLTQPFMLEKDVLSSKQAVRQVIKGKITGCLSMEVNQPSGQPFCLSPQPLLLPLLLRRFFAIVHITIPHLFVCCSSPTGRCQVCRDAASPMCLRVPFQRGI</sequence>
<dbReference type="GO" id="GO:0005634">
    <property type="term" value="C:nucleus"/>
    <property type="evidence" value="ECO:0007669"/>
    <property type="project" value="TreeGrafter"/>
</dbReference>
<dbReference type="OrthoDB" id="21643at2759"/>
<evidence type="ECO:0000256" key="2">
    <source>
        <dbReference type="PROSITE-ProRule" id="PRU00176"/>
    </source>
</evidence>
<dbReference type="Ensembl" id="ENSSHAT00000045936.1">
    <property type="protein sequence ID" value="ENSSHAP00000034277.1"/>
    <property type="gene ID" value="ENSSHAG00000014322.2"/>
</dbReference>
<dbReference type="PROSITE" id="PS50102">
    <property type="entry name" value="RRM"/>
    <property type="match status" value="1"/>
</dbReference>
<dbReference type="Pfam" id="PF00567">
    <property type="entry name" value="TUDOR"/>
    <property type="match status" value="1"/>
</dbReference>
<dbReference type="InterPro" id="IPR050502">
    <property type="entry name" value="Euk_RNA-bind_prot"/>
</dbReference>
<feature type="region of interest" description="Disordered" evidence="3">
    <location>
        <begin position="1"/>
        <end position="33"/>
    </location>
</feature>
<dbReference type="InterPro" id="IPR002999">
    <property type="entry name" value="Tudor"/>
</dbReference>
<dbReference type="Pfam" id="PF00076">
    <property type="entry name" value="RRM_1"/>
    <property type="match status" value="1"/>
</dbReference>
<dbReference type="SUPFAM" id="SSF54928">
    <property type="entry name" value="RNA-binding domain, RBD"/>
    <property type="match status" value="1"/>
</dbReference>
<dbReference type="Gene3D" id="2.30.30.140">
    <property type="match status" value="1"/>
</dbReference>
<feature type="region of interest" description="Disordered" evidence="3">
    <location>
        <begin position="142"/>
        <end position="163"/>
    </location>
</feature>
<reference evidence="5 6" key="1">
    <citation type="journal article" date="2011" name="Proc. Natl. Acad. Sci. U.S.A.">
        <title>Genetic diversity and population structure of the endangered marsupial Sarcophilus harrisii (Tasmanian devil).</title>
        <authorList>
            <person name="Miller W."/>
            <person name="Hayes V.M."/>
            <person name="Ratan A."/>
            <person name="Petersen D.C."/>
            <person name="Wittekindt N.E."/>
            <person name="Miller J."/>
            <person name="Walenz B."/>
            <person name="Knight J."/>
            <person name="Qi J."/>
            <person name="Zhao F."/>
            <person name="Wang Q."/>
            <person name="Bedoya-Reina O.C."/>
            <person name="Katiyar N."/>
            <person name="Tomsho L.P."/>
            <person name="Kasson L.M."/>
            <person name="Hardie R.A."/>
            <person name="Woodbridge P."/>
            <person name="Tindall E.A."/>
            <person name="Bertelsen M.F."/>
            <person name="Dixon D."/>
            <person name="Pyecroft S."/>
            <person name="Helgen K.M."/>
            <person name="Lesk A.M."/>
            <person name="Pringle T.H."/>
            <person name="Patterson N."/>
            <person name="Zhang Y."/>
            <person name="Kreiss A."/>
            <person name="Woods G.M."/>
            <person name="Jones M.E."/>
            <person name="Schuster S.C."/>
        </authorList>
    </citation>
    <scope>NUCLEOTIDE SEQUENCE [LARGE SCALE GENOMIC DNA]</scope>
</reference>
<dbReference type="SMART" id="SM00360">
    <property type="entry name" value="RRM"/>
    <property type="match status" value="1"/>
</dbReference>
<organism evidence="5 6">
    <name type="scientific">Sarcophilus harrisii</name>
    <name type="common">Tasmanian devil</name>
    <name type="synonym">Sarcophilus laniarius</name>
    <dbReference type="NCBI Taxonomy" id="9305"/>
    <lineage>
        <taxon>Eukaryota</taxon>
        <taxon>Metazoa</taxon>
        <taxon>Chordata</taxon>
        <taxon>Craniata</taxon>
        <taxon>Vertebrata</taxon>
        <taxon>Euteleostomi</taxon>
        <taxon>Mammalia</taxon>
        <taxon>Metatheria</taxon>
        <taxon>Dasyuromorphia</taxon>
        <taxon>Dasyuridae</taxon>
        <taxon>Sarcophilus</taxon>
    </lineage>
</organism>
<dbReference type="SUPFAM" id="SSF63748">
    <property type="entry name" value="Tudor/PWWP/MBT"/>
    <property type="match status" value="1"/>
</dbReference>
<accession>A0A7N4P9P7</accession>
<dbReference type="PANTHER" id="PTHR48025:SF1">
    <property type="entry name" value="RRM DOMAIN-CONTAINING PROTEIN"/>
    <property type="match status" value="1"/>
</dbReference>
<dbReference type="RefSeq" id="XP_031822526.1">
    <property type="nucleotide sequence ID" value="XM_031966666.1"/>
</dbReference>
<feature type="compositionally biased region" description="Polar residues" evidence="3">
    <location>
        <begin position="150"/>
        <end position="163"/>
    </location>
</feature>
<dbReference type="GO" id="GO:0003729">
    <property type="term" value="F:mRNA binding"/>
    <property type="evidence" value="ECO:0007669"/>
    <property type="project" value="TreeGrafter"/>
</dbReference>
<evidence type="ECO:0000259" key="4">
    <source>
        <dbReference type="PROSITE" id="PS50102"/>
    </source>
</evidence>
<protein>
    <submittedName>
        <fullName evidence="5">Tudor domain containing 10</fullName>
    </submittedName>
</protein>
<feature type="compositionally biased region" description="Basic and acidic residues" evidence="3">
    <location>
        <begin position="1"/>
        <end position="10"/>
    </location>
</feature>
<gene>
    <name evidence="5" type="primary">TDRD10</name>
</gene>
<evidence type="ECO:0000313" key="6">
    <source>
        <dbReference type="Proteomes" id="UP000007648"/>
    </source>
</evidence>
<dbReference type="Gene3D" id="3.30.70.330">
    <property type="match status" value="1"/>
</dbReference>
<keyword evidence="1 2" id="KW-0694">RNA-binding</keyword>
<dbReference type="InterPro" id="IPR012677">
    <property type="entry name" value="Nucleotide-bd_a/b_plait_sf"/>
</dbReference>
<dbReference type="CTD" id="126668"/>
<reference evidence="5" key="2">
    <citation type="submission" date="2025-08" db="UniProtKB">
        <authorList>
            <consortium name="Ensembl"/>
        </authorList>
    </citation>
    <scope>IDENTIFICATION</scope>
</reference>
<proteinExistence type="predicted"/>
<evidence type="ECO:0000256" key="3">
    <source>
        <dbReference type="SAM" id="MobiDB-lite"/>
    </source>
</evidence>
<reference evidence="5" key="3">
    <citation type="submission" date="2025-09" db="UniProtKB">
        <authorList>
            <consortium name="Ensembl"/>
        </authorList>
    </citation>
    <scope>IDENTIFICATION</scope>
</reference>
<dbReference type="InterPro" id="IPR035979">
    <property type="entry name" value="RBD_domain_sf"/>
</dbReference>
<dbReference type="InterPro" id="IPR000504">
    <property type="entry name" value="RRM_dom"/>
</dbReference>
<dbReference type="PANTHER" id="PTHR48025">
    <property type="entry name" value="OS02G0815200 PROTEIN"/>
    <property type="match status" value="1"/>
</dbReference>
<dbReference type="GeneTree" id="ENSGT00390000006620"/>
<dbReference type="AlphaFoldDB" id="A0A7N4P9P7"/>
<evidence type="ECO:0000256" key="1">
    <source>
        <dbReference type="ARBA" id="ARBA00022884"/>
    </source>
</evidence>
<feature type="domain" description="RRM" evidence="4">
    <location>
        <begin position="34"/>
        <end position="107"/>
    </location>
</feature>
<dbReference type="InParanoid" id="A0A7N4P9P7"/>